<keyword evidence="7" id="KW-1185">Reference proteome</keyword>
<keyword evidence="2 5" id="KW-0812">Transmembrane</keyword>
<organism evidence="6 7">
    <name type="scientific">Draconibacterium aestuarii</name>
    <dbReference type="NCBI Taxonomy" id="2998507"/>
    <lineage>
        <taxon>Bacteria</taxon>
        <taxon>Pseudomonadati</taxon>
        <taxon>Bacteroidota</taxon>
        <taxon>Bacteroidia</taxon>
        <taxon>Marinilabiliales</taxon>
        <taxon>Prolixibacteraceae</taxon>
        <taxon>Draconibacterium</taxon>
    </lineage>
</organism>
<accession>A0A9X3FE67</accession>
<evidence type="ECO:0000256" key="3">
    <source>
        <dbReference type="ARBA" id="ARBA00022989"/>
    </source>
</evidence>
<dbReference type="AlphaFoldDB" id="A0A9X3FE67"/>
<evidence type="ECO:0000256" key="5">
    <source>
        <dbReference type="SAM" id="Phobius"/>
    </source>
</evidence>
<reference evidence="6" key="1">
    <citation type="submission" date="2022-11" db="EMBL/GenBank/DDBJ databases">
        <title>Marilongibacter aestuarii gen. nov., sp. nov., isolated from tidal flat sediment.</title>
        <authorList>
            <person name="Jiayan W."/>
        </authorList>
    </citation>
    <scope>NUCLEOTIDE SEQUENCE</scope>
    <source>
        <strain evidence="6">Z1-6</strain>
    </source>
</reference>
<dbReference type="RefSeq" id="WP_343333362.1">
    <property type="nucleotide sequence ID" value="NZ_JAPOHD010000026.1"/>
</dbReference>
<feature type="transmembrane region" description="Helical" evidence="5">
    <location>
        <begin position="6"/>
        <end position="26"/>
    </location>
</feature>
<feature type="transmembrane region" description="Helical" evidence="5">
    <location>
        <begin position="46"/>
        <end position="65"/>
    </location>
</feature>
<evidence type="ECO:0000256" key="1">
    <source>
        <dbReference type="ARBA" id="ARBA00004141"/>
    </source>
</evidence>
<name>A0A9X3FE67_9BACT</name>
<evidence type="ECO:0000313" key="6">
    <source>
        <dbReference type="EMBL" id="MCY1721028.1"/>
    </source>
</evidence>
<dbReference type="GO" id="GO:0016020">
    <property type="term" value="C:membrane"/>
    <property type="evidence" value="ECO:0007669"/>
    <property type="project" value="UniProtKB-SubCell"/>
</dbReference>
<dbReference type="InterPro" id="IPR032808">
    <property type="entry name" value="DoxX"/>
</dbReference>
<keyword evidence="4 5" id="KW-0472">Membrane</keyword>
<proteinExistence type="predicted"/>
<evidence type="ECO:0000256" key="2">
    <source>
        <dbReference type="ARBA" id="ARBA00022692"/>
    </source>
</evidence>
<evidence type="ECO:0000313" key="7">
    <source>
        <dbReference type="Proteomes" id="UP001145087"/>
    </source>
</evidence>
<gene>
    <name evidence="6" type="ORF">OU798_11790</name>
</gene>
<sequence length="120" mass="13153">MNIALWILQILLAAFFLTMGSIKAVLPKDKLLKVFEWIDDFSREKIKTIGGFEIAGALGLFIPGVYSLPEIIIPLSAAGLAIIMVLAAITHYNRGEKSDLNLNIVLFILLAIVIVGRLAF</sequence>
<protein>
    <submittedName>
        <fullName evidence="6">DoxX family protein</fullName>
    </submittedName>
</protein>
<dbReference type="Pfam" id="PF13564">
    <property type="entry name" value="DoxX_2"/>
    <property type="match status" value="1"/>
</dbReference>
<keyword evidence="3 5" id="KW-1133">Transmembrane helix</keyword>
<dbReference type="Proteomes" id="UP001145087">
    <property type="component" value="Unassembled WGS sequence"/>
</dbReference>
<comment type="subcellular location">
    <subcellularLocation>
        <location evidence="1">Membrane</location>
        <topology evidence="1">Multi-pass membrane protein</topology>
    </subcellularLocation>
</comment>
<feature type="transmembrane region" description="Helical" evidence="5">
    <location>
        <begin position="71"/>
        <end position="89"/>
    </location>
</feature>
<feature type="transmembrane region" description="Helical" evidence="5">
    <location>
        <begin position="101"/>
        <end position="119"/>
    </location>
</feature>
<dbReference type="EMBL" id="JAPOHD010000026">
    <property type="protein sequence ID" value="MCY1721028.1"/>
    <property type="molecule type" value="Genomic_DNA"/>
</dbReference>
<evidence type="ECO:0000256" key="4">
    <source>
        <dbReference type="ARBA" id="ARBA00023136"/>
    </source>
</evidence>
<comment type="caution">
    <text evidence="6">The sequence shown here is derived from an EMBL/GenBank/DDBJ whole genome shotgun (WGS) entry which is preliminary data.</text>
</comment>